<organism evidence="12 13">
    <name type="scientific">Phlebiopsis gigantea (strain 11061_1 CR5-6)</name>
    <name type="common">White-rot fungus</name>
    <name type="synonym">Peniophora gigantea</name>
    <dbReference type="NCBI Taxonomy" id="745531"/>
    <lineage>
        <taxon>Eukaryota</taxon>
        <taxon>Fungi</taxon>
        <taxon>Dikarya</taxon>
        <taxon>Basidiomycota</taxon>
        <taxon>Agaricomycotina</taxon>
        <taxon>Agaricomycetes</taxon>
        <taxon>Polyporales</taxon>
        <taxon>Phanerochaetaceae</taxon>
        <taxon>Phlebiopsis</taxon>
    </lineage>
</organism>
<evidence type="ECO:0000256" key="6">
    <source>
        <dbReference type="ARBA" id="ARBA00023040"/>
    </source>
</evidence>
<gene>
    <name evidence="12" type="ORF">PHLGIDRAFT_128080</name>
</gene>
<evidence type="ECO:0000313" key="13">
    <source>
        <dbReference type="Proteomes" id="UP000053257"/>
    </source>
</evidence>
<reference evidence="12 13" key="1">
    <citation type="journal article" date="2014" name="PLoS Genet.">
        <title>Analysis of the Phlebiopsis gigantea genome, transcriptome and secretome provides insight into its pioneer colonization strategies of wood.</title>
        <authorList>
            <person name="Hori C."/>
            <person name="Ishida T."/>
            <person name="Igarashi K."/>
            <person name="Samejima M."/>
            <person name="Suzuki H."/>
            <person name="Master E."/>
            <person name="Ferreira P."/>
            <person name="Ruiz-Duenas F.J."/>
            <person name="Held B."/>
            <person name="Canessa P."/>
            <person name="Larrondo L.F."/>
            <person name="Schmoll M."/>
            <person name="Druzhinina I.S."/>
            <person name="Kubicek C.P."/>
            <person name="Gaskell J.A."/>
            <person name="Kersten P."/>
            <person name="St John F."/>
            <person name="Glasner J."/>
            <person name="Sabat G."/>
            <person name="Splinter BonDurant S."/>
            <person name="Syed K."/>
            <person name="Yadav J."/>
            <person name="Mgbeahuruike A.C."/>
            <person name="Kovalchuk A."/>
            <person name="Asiegbu F.O."/>
            <person name="Lackner G."/>
            <person name="Hoffmeister D."/>
            <person name="Rencoret J."/>
            <person name="Gutierrez A."/>
            <person name="Sun H."/>
            <person name="Lindquist E."/>
            <person name="Barry K."/>
            <person name="Riley R."/>
            <person name="Grigoriev I.V."/>
            <person name="Henrissat B."/>
            <person name="Kues U."/>
            <person name="Berka R.M."/>
            <person name="Martinez A.T."/>
            <person name="Covert S.F."/>
            <person name="Blanchette R.A."/>
            <person name="Cullen D."/>
        </authorList>
    </citation>
    <scope>NUCLEOTIDE SEQUENCE [LARGE SCALE GENOMIC DNA]</scope>
    <source>
        <strain evidence="12 13">11061_1 CR5-6</strain>
    </source>
</reference>
<evidence type="ECO:0000256" key="3">
    <source>
        <dbReference type="ARBA" id="ARBA00022507"/>
    </source>
</evidence>
<evidence type="ECO:0000256" key="7">
    <source>
        <dbReference type="ARBA" id="ARBA00023136"/>
    </source>
</evidence>
<dbReference type="PANTHER" id="PTHR28097">
    <property type="entry name" value="PHEROMONE A FACTOR RECEPTOR"/>
    <property type="match status" value="1"/>
</dbReference>
<evidence type="ECO:0000256" key="10">
    <source>
        <dbReference type="SAM" id="MobiDB-lite"/>
    </source>
</evidence>
<evidence type="ECO:0000256" key="5">
    <source>
        <dbReference type="ARBA" id="ARBA00022989"/>
    </source>
</evidence>
<keyword evidence="13" id="KW-1185">Reference proteome</keyword>
<evidence type="ECO:0000256" key="9">
    <source>
        <dbReference type="ARBA" id="ARBA00023224"/>
    </source>
</evidence>
<dbReference type="HOGENOM" id="CLU_027592_0_2_1"/>
<evidence type="ECO:0000256" key="4">
    <source>
        <dbReference type="ARBA" id="ARBA00022692"/>
    </source>
</evidence>
<feature type="transmembrane region" description="Helical" evidence="11">
    <location>
        <begin position="157"/>
        <end position="181"/>
    </location>
</feature>
<feature type="transmembrane region" description="Helical" evidence="11">
    <location>
        <begin position="215"/>
        <end position="239"/>
    </location>
</feature>
<feature type="transmembrane region" description="Helical" evidence="11">
    <location>
        <begin position="276"/>
        <end position="298"/>
    </location>
</feature>
<keyword evidence="9" id="KW-0807">Transducer</keyword>
<evidence type="ECO:0000313" key="12">
    <source>
        <dbReference type="EMBL" id="KIP06741.1"/>
    </source>
</evidence>
<dbReference type="Proteomes" id="UP000053257">
    <property type="component" value="Unassembled WGS sequence"/>
</dbReference>
<keyword evidence="3" id="KW-0589">Pheromone response</keyword>
<dbReference type="Pfam" id="PF02076">
    <property type="entry name" value="STE3"/>
    <property type="match status" value="1"/>
</dbReference>
<keyword evidence="8 12" id="KW-0675">Receptor</keyword>
<proteinExistence type="inferred from homology"/>
<dbReference type="GO" id="GO:0004932">
    <property type="term" value="F:mating-type factor pheromone receptor activity"/>
    <property type="evidence" value="ECO:0007669"/>
    <property type="project" value="InterPro"/>
</dbReference>
<sequence>MAVSWPVQQGIYTAFCGLGALVAYFPLYWHLESWNSASVLWIFWSGTSCLIHFINAIIWHDNADNVAPVWCDISSRWMHVESIGIITAGALLNHRLYKLLKLGTECRLDINKKGMVIFDVCIGLGVPAVFMALYWFVQGHRFDIFGGIGCTPTAILTPIQVLIFGMWPAILCLVSAVYGVMTLRHFLRHRRNINDIISRSSERFSNLTDSRYIRLMLFASLDACLMLPFNIFALVYTMVKSAEWYPYRGLADLHYNFSRVRQYPAVLWRLEPGARFGTFLVPGTAIGSSFIFFIFFGLSHDARAQYRRSWAAIHGRFGRHFKCMWPCSWLSKLSSRVHTPEANIPIPIQAQKQRVMRGRVLDTSLLFAHTATVSIDIGGVNIAEDDREFSEVDTKVTSTSPKPDSMTLDGKN</sequence>
<accession>A0A0C3RXQ3</accession>
<comment type="similarity">
    <text evidence="2">Belongs to the G-protein coupled receptor 4 family.</text>
</comment>
<keyword evidence="7 11" id="KW-0472">Membrane</keyword>
<dbReference type="PRINTS" id="PR00899">
    <property type="entry name" value="GPCRSTE3"/>
</dbReference>
<name>A0A0C3RXQ3_PHLG1</name>
<keyword evidence="4 11" id="KW-0812">Transmembrane</keyword>
<evidence type="ECO:0000256" key="2">
    <source>
        <dbReference type="ARBA" id="ARBA00011085"/>
    </source>
</evidence>
<dbReference type="InterPro" id="IPR001499">
    <property type="entry name" value="GPCR_STE3"/>
</dbReference>
<dbReference type="GO" id="GO:0000750">
    <property type="term" value="P:pheromone-dependent signal transduction involved in conjugation with cellular fusion"/>
    <property type="evidence" value="ECO:0007669"/>
    <property type="project" value="TreeGrafter"/>
</dbReference>
<dbReference type="CDD" id="cd14966">
    <property type="entry name" value="7tmD_STE3"/>
    <property type="match status" value="1"/>
</dbReference>
<keyword evidence="5 11" id="KW-1133">Transmembrane helix</keyword>
<feature type="transmembrane region" description="Helical" evidence="11">
    <location>
        <begin position="38"/>
        <end position="58"/>
    </location>
</feature>
<feature type="transmembrane region" description="Helical" evidence="11">
    <location>
        <begin position="116"/>
        <end position="137"/>
    </location>
</feature>
<evidence type="ECO:0000256" key="1">
    <source>
        <dbReference type="ARBA" id="ARBA00004141"/>
    </source>
</evidence>
<keyword evidence="6" id="KW-0297">G-protein coupled receptor</keyword>
<dbReference type="PANTHER" id="PTHR28097:SF1">
    <property type="entry name" value="PHEROMONE A FACTOR RECEPTOR"/>
    <property type="match status" value="1"/>
</dbReference>
<comment type="subcellular location">
    <subcellularLocation>
        <location evidence="1">Membrane</location>
        <topology evidence="1">Multi-pass membrane protein</topology>
    </subcellularLocation>
</comment>
<feature type="transmembrane region" description="Helical" evidence="11">
    <location>
        <begin position="78"/>
        <end position="96"/>
    </location>
</feature>
<feature type="region of interest" description="Disordered" evidence="10">
    <location>
        <begin position="391"/>
        <end position="412"/>
    </location>
</feature>
<dbReference type="GO" id="GO:0005886">
    <property type="term" value="C:plasma membrane"/>
    <property type="evidence" value="ECO:0007669"/>
    <property type="project" value="TreeGrafter"/>
</dbReference>
<dbReference type="OrthoDB" id="2874149at2759"/>
<dbReference type="EMBL" id="KN840511">
    <property type="protein sequence ID" value="KIP06741.1"/>
    <property type="molecule type" value="Genomic_DNA"/>
</dbReference>
<evidence type="ECO:0000256" key="8">
    <source>
        <dbReference type="ARBA" id="ARBA00023170"/>
    </source>
</evidence>
<dbReference type="AlphaFoldDB" id="A0A0C3RXQ3"/>
<protein>
    <submittedName>
        <fullName evidence="12">Mating-type-like pheromone receptor</fullName>
    </submittedName>
</protein>
<feature type="transmembrane region" description="Helical" evidence="11">
    <location>
        <begin position="12"/>
        <end position="31"/>
    </location>
</feature>
<evidence type="ECO:0000256" key="11">
    <source>
        <dbReference type="SAM" id="Phobius"/>
    </source>
</evidence>